<keyword evidence="4 5" id="KW-0349">Heme</keyword>
<dbReference type="PANTHER" id="PTHR47955">
    <property type="entry name" value="CYTOCHROME P450 FAMILY 71 PROTEIN"/>
    <property type="match status" value="1"/>
</dbReference>
<dbReference type="GO" id="GO:0020037">
    <property type="term" value="F:heme binding"/>
    <property type="evidence" value="ECO:0007669"/>
    <property type="project" value="InterPro"/>
</dbReference>
<dbReference type="Pfam" id="PF00067">
    <property type="entry name" value="p450"/>
    <property type="match status" value="1"/>
</dbReference>
<gene>
    <name evidence="7" type="ORF">RchiOBHm_Chr7g0192191</name>
</gene>
<evidence type="ECO:0000256" key="4">
    <source>
        <dbReference type="PIRSR" id="PIRSR602401-1"/>
    </source>
</evidence>
<keyword evidence="6" id="KW-0472">Membrane</keyword>
<dbReference type="GO" id="GO:0016705">
    <property type="term" value="F:oxidoreductase activity, acting on paired donors, with incorporation or reduction of molecular oxygen"/>
    <property type="evidence" value="ECO:0007669"/>
    <property type="project" value="InterPro"/>
</dbReference>
<keyword evidence="6" id="KW-0812">Transmembrane</keyword>
<evidence type="ECO:0000256" key="2">
    <source>
        <dbReference type="ARBA" id="ARBA00022723"/>
    </source>
</evidence>
<evidence type="ECO:0000256" key="1">
    <source>
        <dbReference type="ARBA" id="ARBA00010617"/>
    </source>
</evidence>
<proteinExistence type="inferred from homology"/>
<keyword evidence="8" id="KW-1185">Reference proteome</keyword>
<organism evidence="7 8">
    <name type="scientific">Rosa chinensis</name>
    <name type="common">China rose</name>
    <dbReference type="NCBI Taxonomy" id="74649"/>
    <lineage>
        <taxon>Eukaryota</taxon>
        <taxon>Viridiplantae</taxon>
        <taxon>Streptophyta</taxon>
        <taxon>Embryophyta</taxon>
        <taxon>Tracheophyta</taxon>
        <taxon>Spermatophyta</taxon>
        <taxon>Magnoliopsida</taxon>
        <taxon>eudicotyledons</taxon>
        <taxon>Gunneridae</taxon>
        <taxon>Pentapetalae</taxon>
        <taxon>rosids</taxon>
        <taxon>fabids</taxon>
        <taxon>Rosales</taxon>
        <taxon>Rosaceae</taxon>
        <taxon>Rosoideae</taxon>
        <taxon>Rosoideae incertae sedis</taxon>
        <taxon>Rosa</taxon>
    </lineage>
</organism>
<comment type="similarity">
    <text evidence="1 5">Belongs to the cytochrome P450 family.</text>
</comment>
<dbReference type="InterPro" id="IPR036396">
    <property type="entry name" value="Cyt_P450_sf"/>
</dbReference>
<feature type="transmembrane region" description="Helical" evidence="6">
    <location>
        <begin position="7"/>
        <end position="25"/>
    </location>
</feature>
<dbReference type="AlphaFoldDB" id="A0A2P6P5I0"/>
<name>A0A2P6P5I0_ROSCH</name>
<evidence type="ECO:0000313" key="8">
    <source>
        <dbReference type="Proteomes" id="UP000238479"/>
    </source>
</evidence>
<dbReference type="PROSITE" id="PS00086">
    <property type="entry name" value="CYTOCHROME_P450"/>
    <property type="match status" value="1"/>
</dbReference>
<accession>A0A2P6P5I0</accession>
<evidence type="ECO:0000256" key="5">
    <source>
        <dbReference type="RuleBase" id="RU000461"/>
    </source>
</evidence>
<dbReference type="GO" id="GO:0005506">
    <property type="term" value="F:iron ion binding"/>
    <property type="evidence" value="ECO:0007669"/>
    <property type="project" value="InterPro"/>
</dbReference>
<evidence type="ECO:0000256" key="6">
    <source>
        <dbReference type="SAM" id="Phobius"/>
    </source>
</evidence>
<keyword evidence="5" id="KW-0560">Oxidoreductase</keyword>
<keyword evidence="2 4" id="KW-0479">Metal-binding</keyword>
<evidence type="ECO:0000313" key="7">
    <source>
        <dbReference type="EMBL" id="PRQ17176.1"/>
    </source>
</evidence>
<dbReference type="InterPro" id="IPR017972">
    <property type="entry name" value="Cyt_P450_CS"/>
</dbReference>
<dbReference type="PRINTS" id="PR00385">
    <property type="entry name" value="P450"/>
</dbReference>
<evidence type="ECO:0000256" key="3">
    <source>
        <dbReference type="ARBA" id="ARBA00023004"/>
    </source>
</evidence>
<keyword evidence="6" id="KW-1133">Transmembrane helix</keyword>
<dbReference type="Proteomes" id="UP000238479">
    <property type="component" value="Chromosome 7"/>
</dbReference>
<dbReference type="EMBL" id="PDCK01000045">
    <property type="protein sequence ID" value="PRQ17176.1"/>
    <property type="molecule type" value="Genomic_DNA"/>
</dbReference>
<protein>
    <submittedName>
        <fullName evidence="7">Putative cytochrome P450</fullName>
    </submittedName>
</protein>
<dbReference type="SUPFAM" id="SSF48264">
    <property type="entry name" value="Cytochrome P450"/>
    <property type="match status" value="1"/>
</dbReference>
<comment type="cofactor">
    <cofactor evidence="4">
        <name>heme</name>
        <dbReference type="ChEBI" id="CHEBI:30413"/>
    </cofactor>
</comment>
<dbReference type="CDD" id="cd11072">
    <property type="entry name" value="CYP71-like"/>
    <property type="match status" value="1"/>
</dbReference>
<dbReference type="FunFam" id="1.10.630.10:FF:000011">
    <property type="entry name" value="Cytochrome P450 83B1"/>
    <property type="match status" value="1"/>
</dbReference>
<keyword evidence="5" id="KW-0503">Monooxygenase</keyword>
<comment type="caution">
    <text evidence="7">The sequence shown here is derived from an EMBL/GenBank/DDBJ whole genome shotgun (WGS) entry which is preliminary data.</text>
</comment>
<dbReference type="InterPro" id="IPR001128">
    <property type="entry name" value="Cyt_P450"/>
</dbReference>
<dbReference type="OrthoDB" id="1470350at2759"/>
<keyword evidence="3 4" id="KW-0408">Iron</keyword>
<dbReference type="Gramene" id="PRQ17176">
    <property type="protein sequence ID" value="PRQ17176"/>
    <property type="gene ID" value="RchiOBHm_Chr7g0192191"/>
</dbReference>
<dbReference type="InterPro" id="IPR002401">
    <property type="entry name" value="Cyt_P450_E_grp-I"/>
</dbReference>
<dbReference type="STRING" id="74649.A0A2P6P5I0"/>
<dbReference type="GO" id="GO:0004497">
    <property type="term" value="F:monooxygenase activity"/>
    <property type="evidence" value="ECO:0007669"/>
    <property type="project" value="UniProtKB-KW"/>
</dbReference>
<reference evidence="7 8" key="1">
    <citation type="journal article" date="2018" name="Nat. Genet.">
        <title>The Rosa genome provides new insights in the design of modern roses.</title>
        <authorList>
            <person name="Bendahmane M."/>
        </authorList>
    </citation>
    <scope>NUCLEOTIDE SEQUENCE [LARGE SCALE GENOMIC DNA]</scope>
    <source>
        <strain evidence="8">cv. Old Blush</strain>
    </source>
</reference>
<feature type="binding site" description="axial binding residue" evidence="4">
    <location>
        <position position="449"/>
    </location>
    <ligand>
        <name>heme</name>
        <dbReference type="ChEBI" id="CHEBI:30413"/>
    </ligand>
    <ligandPart>
        <name>Fe</name>
        <dbReference type="ChEBI" id="CHEBI:18248"/>
    </ligandPart>
</feature>
<sequence>MLELSETLLVVLLLAITLIFIYEWFSTSTKNSPPSPPKLPILGNLHQLGLHPHRSLRALAQIHGPFMLLHFGSVPVLIVSSAEGAREIMKTHDLTFSNRPKTVIFEKLLYNFRDVASAPYGEYWRQMKSICVLNLLSNKRVRSFRSVREEETKLMIDKIKEASSTSSVLNLSEMFATLTNDVISRVALGRKYNSTDGEGLRELLGEFQELLGRINVGDFIPCLAWLNRENALEAKLDKVATRFDEFLERVIQEHADSSESRNNDGHAHIENENQKDFVDILLEIQKGNSLGFPLERVSIKALILDMFAAGTDTTYSFLEWAMSELLRHPMVMNKLQKEIRGIVRDKKDITEDDLTGLHYLKAVIKETFRLQPPVPLLVPRLSTHEVKINGYSIKANTQVLVNAWHIGRDPESYSNPEEFEPERFLIHDDIDYKGNDFQLIPFGAGRRICPGIQFATAVNEIALANILHKFNWELPNGAKGEDLDMTEFTGITMRRKYPLKVVAVPFDCITGNEKKTLL</sequence>
<dbReference type="PRINTS" id="PR00463">
    <property type="entry name" value="EP450I"/>
</dbReference>
<dbReference type="PANTHER" id="PTHR47955:SF15">
    <property type="entry name" value="CYTOCHROME P450 71A2-LIKE"/>
    <property type="match status" value="1"/>
</dbReference>
<dbReference type="Gene3D" id="1.10.630.10">
    <property type="entry name" value="Cytochrome P450"/>
    <property type="match status" value="1"/>
</dbReference>
<dbReference type="OMA" id="IPNIWVM"/>